<reference evidence="3 4" key="1">
    <citation type="submission" date="2016-08" db="EMBL/GenBank/DDBJ databases">
        <authorList>
            <person name="Seilhamer J.J."/>
        </authorList>
    </citation>
    <scope>NUCLEOTIDE SEQUENCE [LARGE SCALE GENOMIC DNA]</scope>
    <source>
        <strain evidence="3 4">BRTC-1</strain>
    </source>
</reference>
<dbReference type="EMBL" id="CP016895">
    <property type="protein sequence ID" value="AOA59483.1"/>
    <property type="molecule type" value="Genomic_DNA"/>
</dbReference>
<dbReference type="GO" id="GO:0016491">
    <property type="term" value="F:oxidoreductase activity"/>
    <property type="evidence" value="ECO:0007669"/>
    <property type="project" value="UniProtKB-KW"/>
</dbReference>
<evidence type="ECO:0000256" key="2">
    <source>
        <dbReference type="ARBA" id="ARBA00023002"/>
    </source>
</evidence>
<dbReference type="KEGG" id="ala:BFG52_14760"/>
<keyword evidence="2" id="KW-0560">Oxidoreductase</keyword>
<dbReference type="InterPro" id="IPR002347">
    <property type="entry name" value="SDR_fam"/>
</dbReference>
<dbReference type="STRING" id="1789224.BFG52_14760"/>
<proteinExistence type="inferred from homology"/>
<dbReference type="FunFam" id="3.40.50.720:FF:000084">
    <property type="entry name" value="Short-chain dehydrogenase reductase"/>
    <property type="match status" value="1"/>
</dbReference>
<protein>
    <submittedName>
        <fullName evidence="3">3-ketoacyl-ACP synthase</fullName>
    </submittedName>
</protein>
<dbReference type="InterPro" id="IPR036291">
    <property type="entry name" value="NAD(P)-bd_dom_sf"/>
</dbReference>
<dbReference type="OrthoDB" id="9806974at2"/>
<name>A0A1B2M384_9GAMM</name>
<dbReference type="PRINTS" id="PR00081">
    <property type="entry name" value="GDHRDH"/>
</dbReference>
<gene>
    <name evidence="3" type="ORF">BFG52_14760</name>
</gene>
<dbReference type="PANTHER" id="PTHR43477">
    <property type="entry name" value="DIHYDROANTICAPSIN 7-DEHYDROGENASE"/>
    <property type="match status" value="1"/>
</dbReference>
<comment type="similarity">
    <text evidence="1">Belongs to the short-chain dehydrogenases/reductases (SDR) family.</text>
</comment>
<dbReference type="Gene3D" id="3.40.50.720">
    <property type="entry name" value="NAD(P)-binding Rossmann-like Domain"/>
    <property type="match status" value="1"/>
</dbReference>
<evidence type="ECO:0000256" key="1">
    <source>
        <dbReference type="ARBA" id="ARBA00006484"/>
    </source>
</evidence>
<dbReference type="Pfam" id="PF13561">
    <property type="entry name" value="adh_short_C2"/>
    <property type="match status" value="1"/>
</dbReference>
<accession>A0A1B2M384</accession>
<sequence length="244" mass="26146">MDLGLKGKRAVVTGGTAGIGEAIVRTLLEEGCFVAFCSRSQDNVDRLLKQLNCSTDQVVGKALDVTQYAALEAWFESLGHFDILVANVSAISADWQHSIALDMQSTIHCVETAIPYLKASKFGAITYIGSKASGFATPGFEAYGAVKAAMTHYMKSMAKKLVTEGIRVNVVAPGDTFVENGFWDNMKHAATEVYQATLDANPMGRFCTPQEIANVVAFICSPRASFVAGSQILVDGAATDYVRI</sequence>
<dbReference type="RefSeq" id="WP_067557909.1">
    <property type="nucleotide sequence ID" value="NZ_CP016895.1"/>
</dbReference>
<organism evidence="3 4">
    <name type="scientific">Acinetobacter larvae</name>
    <dbReference type="NCBI Taxonomy" id="1789224"/>
    <lineage>
        <taxon>Bacteria</taxon>
        <taxon>Pseudomonadati</taxon>
        <taxon>Pseudomonadota</taxon>
        <taxon>Gammaproteobacteria</taxon>
        <taxon>Moraxellales</taxon>
        <taxon>Moraxellaceae</taxon>
        <taxon>Acinetobacter</taxon>
    </lineage>
</organism>
<dbReference type="PANTHER" id="PTHR43477:SF1">
    <property type="entry name" value="DIHYDROANTICAPSIN 7-DEHYDROGENASE"/>
    <property type="match status" value="1"/>
</dbReference>
<dbReference type="SUPFAM" id="SSF51735">
    <property type="entry name" value="NAD(P)-binding Rossmann-fold domains"/>
    <property type="match status" value="1"/>
</dbReference>
<dbReference type="AlphaFoldDB" id="A0A1B2M384"/>
<evidence type="ECO:0000313" key="3">
    <source>
        <dbReference type="EMBL" id="AOA59483.1"/>
    </source>
</evidence>
<keyword evidence="4" id="KW-1185">Reference proteome</keyword>
<evidence type="ECO:0000313" key="4">
    <source>
        <dbReference type="Proteomes" id="UP000093391"/>
    </source>
</evidence>
<dbReference type="InterPro" id="IPR051122">
    <property type="entry name" value="SDR_DHRS6-like"/>
</dbReference>
<dbReference type="Proteomes" id="UP000093391">
    <property type="component" value="Chromosome"/>
</dbReference>